<gene>
    <name evidence="1" type="ORF">QAD02_010889</name>
</gene>
<organism evidence="1 2">
    <name type="scientific">Eretmocerus hayati</name>
    <dbReference type="NCBI Taxonomy" id="131215"/>
    <lineage>
        <taxon>Eukaryota</taxon>
        <taxon>Metazoa</taxon>
        <taxon>Ecdysozoa</taxon>
        <taxon>Arthropoda</taxon>
        <taxon>Hexapoda</taxon>
        <taxon>Insecta</taxon>
        <taxon>Pterygota</taxon>
        <taxon>Neoptera</taxon>
        <taxon>Endopterygota</taxon>
        <taxon>Hymenoptera</taxon>
        <taxon>Apocrita</taxon>
        <taxon>Proctotrupomorpha</taxon>
        <taxon>Chalcidoidea</taxon>
        <taxon>Aphelinidae</taxon>
        <taxon>Aphelininae</taxon>
        <taxon>Eretmocerus</taxon>
    </lineage>
</organism>
<dbReference type="Proteomes" id="UP001239111">
    <property type="component" value="Chromosome 2"/>
</dbReference>
<comment type="caution">
    <text evidence="1">The sequence shown here is derived from an EMBL/GenBank/DDBJ whole genome shotgun (WGS) entry which is preliminary data.</text>
</comment>
<evidence type="ECO:0000313" key="1">
    <source>
        <dbReference type="EMBL" id="KAJ8675103.1"/>
    </source>
</evidence>
<name>A0ACC2NW64_9HYME</name>
<protein>
    <submittedName>
        <fullName evidence="1">Uncharacterized protein</fullName>
    </submittedName>
</protein>
<proteinExistence type="predicted"/>
<accession>A0ACC2NW64</accession>
<evidence type="ECO:0000313" key="2">
    <source>
        <dbReference type="Proteomes" id="UP001239111"/>
    </source>
</evidence>
<sequence length="217" mass="24117">MRPSNRVAVVVVARSYNSVMGTDEHLVKSWDSYNKWVARQPGATKKVHPDQDIAIIELVDAVDKYIKPAILPEPMGGMSVLDFSGVEVVLPGMKLSEDTTYDLQVSEHNLVVMKKLKCLERLSDDGLGGTPIWKEVRRGSVLCTQGPPTLSQNDAGGAILTNGNVVIGVNRLIDSRKWENYRINFHINISLYMDFIISKIGCKGLKLSSYNECALRR</sequence>
<dbReference type="EMBL" id="CM056742">
    <property type="protein sequence ID" value="KAJ8675103.1"/>
    <property type="molecule type" value="Genomic_DNA"/>
</dbReference>
<reference evidence="1" key="1">
    <citation type="submission" date="2023-04" db="EMBL/GenBank/DDBJ databases">
        <title>A chromosome-level genome assembly of the parasitoid wasp Eretmocerus hayati.</title>
        <authorList>
            <person name="Zhong Y."/>
            <person name="Liu S."/>
            <person name="Liu Y."/>
        </authorList>
    </citation>
    <scope>NUCLEOTIDE SEQUENCE</scope>
    <source>
        <strain evidence="1">ZJU_SS_LIU_2023</strain>
    </source>
</reference>
<keyword evidence="2" id="KW-1185">Reference proteome</keyword>